<name>A0A6A5YEL7_9PLEO</name>
<dbReference type="EMBL" id="ML977423">
    <property type="protein sequence ID" value="KAF2105154.1"/>
    <property type="molecule type" value="Genomic_DNA"/>
</dbReference>
<dbReference type="AlphaFoldDB" id="A0A6A5YEL7"/>
<keyword evidence="8" id="KW-0808">Transferase</keyword>
<keyword evidence="11" id="KW-1185">Reference proteome</keyword>
<dbReference type="Gene3D" id="1.10.246.130">
    <property type="match status" value="1"/>
</dbReference>
<comment type="catalytic activity">
    <reaction evidence="2 8">
        <text>glutathione + H2O = L-cysteinylglycine + L-glutamate</text>
        <dbReference type="Rhea" id="RHEA:28807"/>
        <dbReference type="ChEBI" id="CHEBI:15377"/>
        <dbReference type="ChEBI" id="CHEBI:29985"/>
        <dbReference type="ChEBI" id="CHEBI:57925"/>
        <dbReference type="ChEBI" id="CHEBI:61694"/>
        <dbReference type="EC" id="3.4.19.13"/>
    </reaction>
</comment>
<reference evidence="10" key="1">
    <citation type="journal article" date="2020" name="Stud. Mycol.">
        <title>101 Dothideomycetes genomes: a test case for predicting lifestyles and emergence of pathogens.</title>
        <authorList>
            <person name="Haridas S."/>
            <person name="Albert R."/>
            <person name="Binder M."/>
            <person name="Bloem J."/>
            <person name="Labutti K."/>
            <person name="Salamov A."/>
            <person name="Andreopoulos B."/>
            <person name="Baker S."/>
            <person name="Barry K."/>
            <person name="Bills G."/>
            <person name="Bluhm B."/>
            <person name="Cannon C."/>
            <person name="Castanera R."/>
            <person name="Culley D."/>
            <person name="Daum C."/>
            <person name="Ezra D."/>
            <person name="Gonzalez J."/>
            <person name="Henrissat B."/>
            <person name="Kuo A."/>
            <person name="Liang C."/>
            <person name="Lipzen A."/>
            <person name="Lutzoni F."/>
            <person name="Magnuson J."/>
            <person name="Mondo S."/>
            <person name="Nolan M."/>
            <person name="Ohm R."/>
            <person name="Pangilinan J."/>
            <person name="Park H.-J."/>
            <person name="Ramirez L."/>
            <person name="Alfaro M."/>
            <person name="Sun H."/>
            <person name="Tritt A."/>
            <person name="Yoshinaga Y."/>
            <person name="Zwiers L.-H."/>
            <person name="Turgeon B."/>
            <person name="Goodwin S."/>
            <person name="Spatafora J."/>
            <person name="Crous P."/>
            <person name="Grigoriev I."/>
        </authorList>
    </citation>
    <scope>NUCLEOTIDE SEQUENCE</scope>
    <source>
        <strain evidence="10">CBS 627.86</strain>
    </source>
</reference>
<sequence>MLSLVAIVAFFTLANIARAAFSGKTSLPIEAPASQKRGAVSSLDARCSMIGTGVLQKGGNTADATVATQFCLGVVGMHLTGIGGGGFALVRAPNGTYEFVDFRESAPAASFENMYDKDVNASILGGLSSGVPGEVRGLSYIHARYGSLCWKDLIIPSIKLAREGFTLGVDVAYYMDTLGNDALFLKPAWAPDFAPHGKRLKAGEKMSRQRYARALQEIADKGAEAFYTGSIAKTMVASLRSSDGIMTLEDMKDYEVISRVPRSISYRGFSVTSGGAPSGGIVALKILKTLEGYKDAGTPSQFNITTHRLDEAIRFAYGARTKLGDPSFVNNMESYQDVMIAENTAEQTRQEVLDERTQPVKAYNPDGIESLETPGTSHVSVADASGMAISLTSTVNLLFGSQVMVNETGIIMNNEMNDFSIPNSTNAFGFIASPANYIQPRKRPLSSITPVIIEDTSTGALYVVIGAAGGSRIITSTVLGIWNILDRHMNVTEAIRTPRFHEQLIPNEMMFEHAFDNLTIDYLRIKGHHIGWLDHGSDLQIIRRLPNGTFEAASEIRQHDSGGFAV</sequence>
<keyword evidence="8" id="KW-0378">Hydrolase</keyword>
<feature type="binding site" evidence="7">
    <location>
        <position position="418"/>
    </location>
    <ligand>
        <name>L-glutamate</name>
        <dbReference type="ChEBI" id="CHEBI:29985"/>
    </ligand>
</feature>
<evidence type="ECO:0000256" key="9">
    <source>
        <dbReference type="SAM" id="SignalP"/>
    </source>
</evidence>
<evidence type="ECO:0000256" key="8">
    <source>
        <dbReference type="RuleBase" id="RU368068"/>
    </source>
</evidence>
<keyword evidence="9" id="KW-0732">Signal</keyword>
<feature type="chain" id="PRO_5025673672" description="Glutathione hydrolase" evidence="9">
    <location>
        <begin position="20"/>
        <end position="566"/>
    </location>
</feature>
<dbReference type="InterPro" id="IPR000101">
    <property type="entry name" value="GGT_peptidase"/>
</dbReference>
<gene>
    <name evidence="10" type="ORF">BDV96DRAFT_509902</name>
</gene>
<comment type="pathway">
    <text evidence="3 8">Sulfur metabolism; glutathione metabolism.</text>
</comment>
<feature type="binding site" evidence="7">
    <location>
        <begin position="446"/>
        <end position="447"/>
    </location>
    <ligand>
        <name>L-glutamate</name>
        <dbReference type="ChEBI" id="CHEBI:29985"/>
    </ligand>
</feature>
<feature type="binding site" evidence="7">
    <location>
        <begin position="394"/>
        <end position="396"/>
    </location>
    <ligand>
        <name>L-glutamate</name>
        <dbReference type="ChEBI" id="CHEBI:29985"/>
    </ligand>
</feature>
<proteinExistence type="inferred from homology"/>
<evidence type="ECO:0000256" key="5">
    <source>
        <dbReference type="ARBA" id="ARBA00047417"/>
    </source>
</evidence>
<dbReference type="SUPFAM" id="SSF56235">
    <property type="entry name" value="N-terminal nucleophile aminohydrolases (Ntn hydrolases)"/>
    <property type="match status" value="1"/>
</dbReference>
<keyword evidence="8" id="KW-0012">Acyltransferase</keyword>
<accession>A0A6A5YEL7</accession>
<evidence type="ECO:0000256" key="7">
    <source>
        <dbReference type="PIRSR" id="PIRSR600101-2"/>
    </source>
</evidence>
<dbReference type="InterPro" id="IPR043138">
    <property type="entry name" value="GGT_lsub"/>
</dbReference>
<dbReference type="GO" id="GO:0103068">
    <property type="term" value="F:leukotriene C4 gamma-glutamyl transferase activity"/>
    <property type="evidence" value="ECO:0007669"/>
    <property type="project" value="UniProtKB-EC"/>
</dbReference>
<comment type="similarity">
    <text evidence="4">Belongs to the gamma-glutamyltransferase family.</text>
</comment>
<protein>
    <recommendedName>
        <fullName evidence="8">Glutathione hydrolase</fullName>
        <ecNumber evidence="8">2.3.2.2</ecNumber>
        <ecNumber evidence="8">3.4.19.13</ecNumber>
    </recommendedName>
    <alternativeName>
        <fullName evidence="8">Gamma-glutamyltransferase</fullName>
    </alternativeName>
    <alternativeName>
        <fullName evidence="8">Gamma-glutamyltranspeptidase</fullName>
    </alternativeName>
</protein>
<dbReference type="Pfam" id="PF01019">
    <property type="entry name" value="G_glu_transpept"/>
    <property type="match status" value="1"/>
</dbReference>
<evidence type="ECO:0000256" key="6">
    <source>
        <dbReference type="PIRSR" id="PIRSR600101-1"/>
    </source>
</evidence>
<dbReference type="PRINTS" id="PR01210">
    <property type="entry name" value="GGTRANSPTASE"/>
</dbReference>
<comment type="function">
    <text evidence="8">Cleaves the gamma-glutamyl peptide bond of glutathione and glutathione conjugates.</text>
</comment>
<evidence type="ECO:0000313" key="10">
    <source>
        <dbReference type="EMBL" id="KAF2105154.1"/>
    </source>
</evidence>
<dbReference type="FunFam" id="3.60.20.40:FF:000001">
    <property type="entry name" value="Gamma-glutamyltranspeptidase 1"/>
    <property type="match status" value="1"/>
</dbReference>
<dbReference type="OrthoDB" id="1081007at2759"/>
<feature type="binding site" evidence="7">
    <location>
        <position position="470"/>
    </location>
    <ligand>
        <name>L-glutamate</name>
        <dbReference type="ChEBI" id="CHEBI:29985"/>
    </ligand>
</feature>
<dbReference type="UniPathway" id="UPA00204"/>
<dbReference type="GO" id="GO:0005886">
    <property type="term" value="C:plasma membrane"/>
    <property type="evidence" value="ECO:0007669"/>
    <property type="project" value="TreeGrafter"/>
</dbReference>
<dbReference type="EC" id="3.4.19.13" evidence="8"/>
<dbReference type="Gene3D" id="3.60.20.40">
    <property type="match status" value="1"/>
</dbReference>
<evidence type="ECO:0000256" key="2">
    <source>
        <dbReference type="ARBA" id="ARBA00001089"/>
    </source>
</evidence>
<dbReference type="GO" id="GO:0036374">
    <property type="term" value="F:glutathione hydrolase activity"/>
    <property type="evidence" value="ECO:0007669"/>
    <property type="project" value="UniProtKB-UniRule"/>
</dbReference>
<evidence type="ECO:0000313" key="11">
    <source>
        <dbReference type="Proteomes" id="UP000799770"/>
    </source>
</evidence>
<dbReference type="InterPro" id="IPR029055">
    <property type="entry name" value="Ntn_hydrolases_N"/>
</dbReference>
<dbReference type="PANTHER" id="PTHR11686">
    <property type="entry name" value="GAMMA GLUTAMYL TRANSPEPTIDASE"/>
    <property type="match status" value="1"/>
</dbReference>
<dbReference type="EC" id="2.3.2.2" evidence="8"/>
<dbReference type="PANTHER" id="PTHR11686:SF62">
    <property type="entry name" value="GLUTATHIONE HYDROLASE"/>
    <property type="match status" value="1"/>
</dbReference>
<evidence type="ECO:0000256" key="1">
    <source>
        <dbReference type="ARBA" id="ARBA00001049"/>
    </source>
</evidence>
<dbReference type="Proteomes" id="UP000799770">
    <property type="component" value="Unassembled WGS sequence"/>
</dbReference>
<comment type="catalytic activity">
    <reaction evidence="1 8">
        <text>an S-substituted glutathione + H2O = an S-substituted L-cysteinylglycine + L-glutamate</text>
        <dbReference type="Rhea" id="RHEA:59468"/>
        <dbReference type="ChEBI" id="CHEBI:15377"/>
        <dbReference type="ChEBI" id="CHEBI:29985"/>
        <dbReference type="ChEBI" id="CHEBI:90779"/>
        <dbReference type="ChEBI" id="CHEBI:143103"/>
        <dbReference type="EC" id="3.4.19.13"/>
    </reaction>
</comment>
<dbReference type="NCBIfam" id="TIGR00066">
    <property type="entry name" value="g_glut_trans"/>
    <property type="match status" value="1"/>
</dbReference>
<dbReference type="GO" id="GO:0006751">
    <property type="term" value="P:glutathione catabolic process"/>
    <property type="evidence" value="ECO:0007669"/>
    <property type="project" value="UniProtKB-UniRule"/>
</dbReference>
<feature type="binding site" evidence="7">
    <location>
        <position position="103"/>
    </location>
    <ligand>
        <name>L-glutamate</name>
        <dbReference type="ChEBI" id="CHEBI:29985"/>
    </ligand>
</feature>
<dbReference type="InterPro" id="IPR043137">
    <property type="entry name" value="GGT_ssub_C"/>
</dbReference>
<feature type="signal peptide" evidence="9">
    <location>
        <begin position="1"/>
        <end position="19"/>
    </location>
</feature>
<organism evidence="10 11">
    <name type="scientific">Lophiotrema nucula</name>
    <dbReference type="NCBI Taxonomy" id="690887"/>
    <lineage>
        <taxon>Eukaryota</taxon>
        <taxon>Fungi</taxon>
        <taxon>Dikarya</taxon>
        <taxon>Ascomycota</taxon>
        <taxon>Pezizomycotina</taxon>
        <taxon>Dothideomycetes</taxon>
        <taxon>Pleosporomycetidae</taxon>
        <taxon>Pleosporales</taxon>
        <taxon>Lophiotremataceae</taxon>
        <taxon>Lophiotrema</taxon>
    </lineage>
</organism>
<evidence type="ECO:0000256" key="4">
    <source>
        <dbReference type="ARBA" id="ARBA00009381"/>
    </source>
</evidence>
<feature type="active site" description="Nucleophile" evidence="6">
    <location>
        <position position="376"/>
    </location>
</feature>
<evidence type="ECO:0000256" key="3">
    <source>
        <dbReference type="ARBA" id="ARBA00005115"/>
    </source>
</evidence>
<comment type="catalytic activity">
    <reaction evidence="5 8">
        <text>an N-terminal (5-L-glutamyl)-[peptide] + an alpha-amino acid = 5-L-glutamyl amino acid + an N-terminal L-alpha-aminoacyl-[peptide]</text>
        <dbReference type="Rhea" id="RHEA:23904"/>
        <dbReference type="Rhea" id="RHEA-COMP:9780"/>
        <dbReference type="Rhea" id="RHEA-COMP:9795"/>
        <dbReference type="ChEBI" id="CHEBI:77644"/>
        <dbReference type="ChEBI" id="CHEBI:78597"/>
        <dbReference type="ChEBI" id="CHEBI:78599"/>
        <dbReference type="ChEBI" id="CHEBI:78608"/>
        <dbReference type="EC" id="2.3.2.2"/>
    </reaction>
</comment>